<comment type="caution">
    <text evidence="6">The sequence shown here is derived from an EMBL/GenBank/DDBJ whole genome shotgun (WGS) entry which is preliminary data.</text>
</comment>
<proteinExistence type="predicted"/>
<comment type="subcellular location">
    <subcellularLocation>
        <location evidence="1">Secreted</location>
    </subcellularLocation>
</comment>
<dbReference type="Pfam" id="PF01122">
    <property type="entry name" value="Cobalamin_bind"/>
    <property type="match status" value="1"/>
</dbReference>
<feature type="signal peptide" evidence="5">
    <location>
        <begin position="1"/>
        <end position="20"/>
    </location>
</feature>
<sequence length="497" mass="56543">MKSFLFVIFVLACSTITVHGNDCTIVNSSSGNISNYLNANQEEVCWIIKVPKRHHITIDVKPLQAEKDRYDGIEVIEIRTRISHKIVKGRSEEVKLMFGSDVKIIHYARHQQYDKHNWWSRISLTYRITKGHLPIKVGGNPLRWGISWLKGQSSDTMSWKQNTPRAVVALHLASAANFNGSVFEEELMANQVDLRTSAALLRPNKTIHDMSMLINSLLVTCYNPRRFHSIDVVQRLKAMVSRSQGIVNPVAYIALCNANETWPERAFDDLNKILNTTSDFHVNIDMKAMAIMALSYGSFGNVYTTALIAQALISDGDQDWDVNGTAEYLIKKLNSSVNFLSAYLALPVLNGKSLTDIINTDCSAYPRRDGDDITDEEDEDLGPKIQIKYSLYVGDNKNVIHTIFIKVPRGSTAYQIMKLAETYNPKYKFERKKISGKVNVFEIADLPNDPEIGMYWMLYIGLNQKTENLRFTTQSPNEVVMLNGQHLVMWYRSQNYL</sequence>
<evidence type="ECO:0000256" key="5">
    <source>
        <dbReference type="SAM" id="SignalP"/>
    </source>
</evidence>
<dbReference type="PANTHER" id="PTHR10559">
    <property type="entry name" value="TRANSCOBALAMIN-1/GASTRIC INTRINSIC FACTOR"/>
    <property type="match status" value="1"/>
</dbReference>
<feature type="binding site" evidence="4">
    <location>
        <begin position="456"/>
        <end position="458"/>
    </location>
    <ligand>
        <name>cyanocob(III)alamin</name>
        <dbReference type="ChEBI" id="CHEBI:17439"/>
    </ligand>
</feature>
<evidence type="ECO:0000256" key="4">
    <source>
        <dbReference type="PIRSR" id="PIRSR602157-1"/>
    </source>
</evidence>
<organism evidence="6 7">
    <name type="scientific">Oedothorax gibbosus</name>
    <dbReference type="NCBI Taxonomy" id="931172"/>
    <lineage>
        <taxon>Eukaryota</taxon>
        <taxon>Metazoa</taxon>
        <taxon>Ecdysozoa</taxon>
        <taxon>Arthropoda</taxon>
        <taxon>Chelicerata</taxon>
        <taxon>Arachnida</taxon>
        <taxon>Araneae</taxon>
        <taxon>Araneomorphae</taxon>
        <taxon>Entelegynae</taxon>
        <taxon>Araneoidea</taxon>
        <taxon>Linyphiidae</taxon>
        <taxon>Erigoninae</taxon>
        <taxon>Oedothorax</taxon>
    </lineage>
</organism>
<dbReference type="Gene3D" id="1.50.10.20">
    <property type="match status" value="2"/>
</dbReference>
<dbReference type="GO" id="GO:0031419">
    <property type="term" value="F:cobalamin binding"/>
    <property type="evidence" value="ECO:0007669"/>
    <property type="project" value="InterPro"/>
</dbReference>
<keyword evidence="3 5" id="KW-0732">Signal</keyword>
<evidence type="ECO:0000313" key="7">
    <source>
        <dbReference type="Proteomes" id="UP000827092"/>
    </source>
</evidence>
<accession>A0AAV6V867</accession>
<keyword evidence="4" id="KW-0170">Cobalt</keyword>
<dbReference type="EMBL" id="JAFNEN010000144">
    <property type="protein sequence ID" value="KAG8192110.1"/>
    <property type="molecule type" value="Genomic_DNA"/>
</dbReference>
<evidence type="ECO:0000256" key="1">
    <source>
        <dbReference type="ARBA" id="ARBA00004613"/>
    </source>
</evidence>
<feature type="binding site" evidence="4">
    <location>
        <position position="301"/>
    </location>
    <ligand>
        <name>cyanocob(III)alamin</name>
        <dbReference type="ChEBI" id="CHEBI:17439"/>
    </ligand>
</feature>
<dbReference type="GO" id="GO:0015889">
    <property type="term" value="P:cobalamin transport"/>
    <property type="evidence" value="ECO:0007669"/>
    <property type="project" value="InterPro"/>
</dbReference>
<dbReference type="InterPro" id="IPR051588">
    <property type="entry name" value="Cobalamin_Transport"/>
</dbReference>
<evidence type="ECO:0000256" key="3">
    <source>
        <dbReference type="ARBA" id="ARBA00022729"/>
    </source>
</evidence>
<gene>
    <name evidence="6" type="ORF">JTE90_027757</name>
</gene>
<reference evidence="6 7" key="1">
    <citation type="journal article" date="2022" name="Nat. Ecol. Evol.">
        <title>A masculinizing supergene underlies an exaggerated male reproductive morph in a spider.</title>
        <authorList>
            <person name="Hendrickx F."/>
            <person name="De Corte Z."/>
            <person name="Sonet G."/>
            <person name="Van Belleghem S.M."/>
            <person name="Kostlbacher S."/>
            <person name="Vangestel C."/>
        </authorList>
    </citation>
    <scope>NUCLEOTIDE SEQUENCE [LARGE SCALE GENOMIC DNA]</scope>
    <source>
        <strain evidence="6">W744_W776</strain>
    </source>
</reference>
<name>A0AAV6V867_9ARAC</name>
<dbReference type="Gene3D" id="2.170.130.30">
    <property type="match status" value="1"/>
</dbReference>
<dbReference type="PANTHER" id="PTHR10559:SF18">
    <property type="entry name" value="TRANSCOBALAMIN II"/>
    <property type="match status" value="1"/>
</dbReference>
<keyword evidence="2" id="KW-0964">Secreted</keyword>
<dbReference type="GO" id="GO:0005615">
    <property type="term" value="C:extracellular space"/>
    <property type="evidence" value="ECO:0007669"/>
    <property type="project" value="TreeGrafter"/>
</dbReference>
<dbReference type="Proteomes" id="UP000827092">
    <property type="component" value="Unassembled WGS sequence"/>
</dbReference>
<keyword evidence="7" id="KW-1185">Reference proteome</keyword>
<dbReference type="AlphaFoldDB" id="A0AAV6V867"/>
<evidence type="ECO:0000256" key="2">
    <source>
        <dbReference type="ARBA" id="ARBA00022525"/>
    </source>
</evidence>
<feature type="chain" id="PRO_5043753497" evidence="5">
    <location>
        <begin position="21"/>
        <end position="497"/>
    </location>
</feature>
<evidence type="ECO:0000313" key="6">
    <source>
        <dbReference type="EMBL" id="KAG8192110.1"/>
    </source>
</evidence>
<dbReference type="InterPro" id="IPR002157">
    <property type="entry name" value="Cbl-bd_prot"/>
</dbReference>
<protein>
    <submittedName>
        <fullName evidence="6">Uncharacterized protein</fullName>
    </submittedName>
</protein>